<evidence type="ECO:0000259" key="1">
    <source>
        <dbReference type="PROSITE" id="PS51186"/>
    </source>
</evidence>
<organism evidence="2 3">
    <name type="scientific">Saccharothrix variisporea</name>
    <dbReference type="NCBI Taxonomy" id="543527"/>
    <lineage>
        <taxon>Bacteria</taxon>
        <taxon>Bacillati</taxon>
        <taxon>Actinomycetota</taxon>
        <taxon>Actinomycetes</taxon>
        <taxon>Pseudonocardiales</taxon>
        <taxon>Pseudonocardiaceae</taxon>
        <taxon>Saccharothrix</taxon>
    </lineage>
</organism>
<dbReference type="RefSeq" id="WP_170199133.1">
    <property type="nucleotide sequence ID" value="NZ_JBIUBA010000023.1"/>
</dbReference>
<evidence type="ECO:0000313" key="3">
    <source>
        <dbReference type="Proteomes" id="UP000272729"/>
    </source>
</evidence>
<name>A0A495X3I3_9PSEU</name>
<evidence type="ECO:0000313" key="2">
    <source>
        <dbReference type="EMBL" id="RKT67734.1"/>
    </source>
</evidence>
<dbReference type="CDD" id="cd04301">
    <property type="entry name" value="NAT_SF"/>
    <property type="match status" value="1"/>
</dbReference>
<dbReference type="InterPro" id="IPR000182">
    <property type="entry name" value="GNAT_dom"/>
</dbReference>
<dbReference type="Proteomes" id="UP000272729">
    <property type="component" value="Unassembled WGS sequence"/>
</dbReference>
<dbReference type="AlphaFoldDB" id="A0A495X3I3"/>
<protein>
    <submittedName>
        <fullName evidence="2">Acetyltransferase (GNAT) family protein</fullName>
    </submittedName>
</protein>
<dbReference type="Gene3D" id="3.40.630.30">
    <property type="match status" value="1"/>
</dbReference>
<comment type="caution">
    <text evidence="2">The sequence shown here is derived from an EMBL/GenBank/DDBJ whole genome shotgun (WGS) entry which is preliminary data.</text>
</comment>
<keyword evidence="3" id="KW-1185">Reference proteome</keyword>
<proteinExistence type="predicted"/>
<keyword evidence="2" id="KW-0808">Transferase</keyword>
<feature type="domain" description="N-acetyltransferase" evidence="1">
    <location>
        <begin position="9"/>
        <end position="170"/>
    </location>
</feature>
<dbReference type="GO" id="GO:0016747">
    <property type="term" value="F:acyltransferase activity, transferring groups other than amino-acyl groups"/>
    <property type="evidence" value="ECO:0007669"/>
    <property type="project" value="InterPro"/>
</dbReference>
<dbReference type="InterPro" id="IPR016181">
    <property type="entry name" value="Acyl_CoA_acyltransferase"/>
</dbReference>
<dbReference type="PROSITE" id="PS51186">
    <property type="entry name" value="GNAT"/>
    <property type="match status" value="1"/>
</dbReference>
<dbReference type="SUPFAM" id="SSF55729">
    <property type="entry name" value="Acyl-CoA N-acyltransferases (Nat)"/>
    <property type="match status" value="1"/>
</dbReference>
<gene>
    <name evidence="2" type="ORF">DFJ66_0910</name>
</gene>
<sequence length="213" mass="23124">MTLLGDALLSVRRRDWASVSGDEGRSIESIWAEAFPPAERGTHDTVSRRNSTWLWTADLDGELVGFATALALPTSGAAYLEYLAVSSSTRGLGVGAALLDVIAEDVRDDVRGIVLEVEDPVRTPGRDPLLARRVGFYARWGAWPVGLLDGYSMPDLASPGELVPMVLLWRGDEELDADGVARVLADLYEGYYAGLAPDGHLDAMLRRVDGLRR</sequence>
<reference evidence="2 3" key="1">
    <citation type="submission" date="2018-10" db="EMBL/GenBank/DDBJ databases">
        <title>Sequencing the genomes of 1000 actinobacteria strains.</title>
        <authorList>
            <person name="Klenk H.-P."/>
        </authorList>
    </citation>
    <scope>NUCLEOTIDE SEQUENCE [LARGE SCALE GENOMIC DNA]</scope>
    <source>
        <strain evidence="2 3">DSM 43911</strain>
    </source>
</reference>
<accession>A0A495X3I3</accession>
<dbReference type="Pfam" id="PF00583">
    <property type="entry name" value="Acetyltransf_1"/>
    <property type="match status" value="1"/>
</dbReference>
<dbReference type="EMBL" id="RBXR01000001">
    <property type="protein sequence ID" value="RKT67734.1"/>
    <property type="molecule type" value="Genomic_DNA"/>
</dbReference>